<comment type="caution">
    <text evidence="2">The sequence shown here is derived from an EMBL/GenBank/DDBJ whole genome shotgun (WGS) entry which is preliminary data.</text>
</comment>
<sequence>MNLQYQFESNTKRNPFGVVWKEVNFISSTEVYVVFEEQESQERSLVTEGSEESQGNSTRTEHWSVTGICGWWNVVPERELIENRAAV</sequence>
<reference evidence="2" key="1">
    <citation type="journal article" date="2020" name="bioRxiv">
        <title>Chromosome-level reference genome of the European wasp spider Argiope bruennichi: a resource for studies on range expansion and evolutionary adaptation.</title>
        <authorList>
            <person name="Sheffer M.M."/>
            <person name="Hoppe A."/>
            <person name="Krehenwinkel H."/>
            <person name="Uhl G."/>
            <person name="Kuss A.W."/>
            <person name="Jensen L."/>
            <person name="Jensen C."/>
            <person name="Gillespie R.G."/>
            <person name="Hoff K.J."/>
            <person name="Prost S."/>
        </authorList>
    </citation>
    <scope>NUCLEOTIDE SEQUENCE</scope>
</reference>
<keyword evidence="3" id="KW-1185">Reference proteome</keyword>
<organism evidence="2 3">
    <name type="scientific">Argiope bruennichi</name>
    <name type="common">Wasp spider</name>
    <name type="synonym">Aranea bruennichi</name>
    <dbReference type="NCBI Taxonomy" id="94029"/>
    <lineage>
        <taxon>Eukaryota</taxon>
        <taxon>Metazoa</taxon>
        <taxon>Ecdysozoa</taxon>
        <taxon>Arthropoda</taxon>
        <taxon>Chelicerata</taxon>
        <taxon>Arachnida</taxon>
        <taxon>Araneae</taxon>
        <taxon>Araneomorphae</taxon>
        <taxon>Entelegynae</taxon>
        <taxon>Araneoidea</taxon>
        <taxon>Araneidae</taxon>
        <taxon>Argiope</taxon>
    </lineage>
</organism>
<dbReference type="AlphaFoldDB" id="A0A8T0ETT9"/>
<protein>
    <submittedName>
        <fullName evidence="2">Uncharacterized protein</fullName>
    </submittedName>
</protein>
<name>A0A8T0ETT9_ARGBR</name>
<evidence type="ECO:0000313" key="2">
    <source>
        <dbReference type="EMBL" id="KAF8778674.1"/>
    </source>
</evidence>
<reference evidence="2" key="2">
    <citation type="submission" date="2020-06" db="EMBL/GenBank/DDBJ databases">
        <authorList>
            <person name="Sheffer M."/>
        </authorList>
    </citation>
    <scope>NUCLEOTIDE SEQUENCE</scope>
</reference>
<accession>A0A8T0ETT9</accession>
<evidence type="ECO:0000313" key="3">
    <source>
        <dbReference type="Proteomes" id="UP000807504"/>
    </source>
</evidence>
<proteinExistence type="predicted"/>
<evidence type="ECO:0000256" key="1">
    <source>
        <dbReference type="SAM" id="MobiDB-lite"/>
    </source>
</evidence>
<gene>
    <name evidence="2" type="ORF">HNY73_015375</name>
</gene>
<dbReference type="Proteomes" id="UP000807504">
    <property type="component" value="Unassembled WGS sequence"/>
</dbReference>
<dbReference type="EMBL" id="JABXBU010002072">
    <property type="protein sequence ID" value="KAF8778674.1"/>
    <property type="molecule type" value="Genomic_DNA"/>
</dbReference>
<feature type="region of interest" description="Disordered" evidence="1">
    <location>
        <begin position="39"/>
        <end position="61"/>
    </location>
</feature>